<reference evidence="2 3" key="1">
    <citation type="submission" date="2011-11" db="EMBL/GenBank/DDBJ databases">
        <title>The Noncontiguous Finished genome of Jonquetella anthropi DSM 22815.</title>
        <authorList>
            <consortium name="US DOE Joint Genome Institute (JGI-PGF)"/>
            <person name="Lucas S."/>
            <person name="Copeland A."/>
            <person name="Lapidus A."/>
            <person name="Glavina del Rio T."/>
            <person name="Dalin E."/>
            <person name="Tice H."/>
            <person name="Bruce D."/>
            <person name="Goodwin L."/>
            <person name="Pitluck S."/>
            <person name="Peters L."/>
            <person name="Mikhailova N."/>
            <person name="Held B."/>
            <person name="Kyrpides N."/>
            <person name="Mavromatis K."/>
            <person name="Ivanova N."/>
            <person name="Markowitz V."/>
            <person name="Cheng J.-F."/>
            <person name="Hugenholtz P."/>
            <person name="Woyke T."/>
            <person name="Wu D."/>
            <person name="Gronow S."/>
            <person name="Wellnitz S."/>
            <person name="Brambilla E."/>
            <person name="Klenk H.-P."/>
            <person name="Eisen J.A."/>
        </authorList>
    </citation>
    <scope>NUCLEOTIDE SEQUENCE [LARGE SCALE GENOMIC DNA]</scope>
    <source>
        <strain evidence="2 3">DSM 22815</strain>
    </source>
</reference>
<dbReference type="Gene3D" id="3.40.50.10690">
    <property type="entry name" value="putative lor/sdh protein like domains"/>
    <property type="match status" value="1"/>
</dbReference>
<dbReference type="STRING" id="885272.JonanDRAFT_0016"/>
<dbReference type="Proteomes" id="UP000003806">
    <property type="component" value="Chromosome"/>
</dbReference>
<gene>
    <name evidence="2" type="ORF">JonanDRAFT_0016</name>
</gene>
<keyword evidence="3" id="KW-1185">Reference proteome</keyword>
<evidence type="ECO:0000259" key="1">
    <source>
        <dbReference type="Pfam" id="PF21570"/>
    </source>
</evidence>
<name>H0ULI8_9BACT</name>
<proteinExistence type="predicted"/>
<evidence type="ECO:0000313" key="3">
    <source>
        <dbReference type="Proteomes" id="UP000003806"/>
    </source>
</evidence>
<feature type="domain" description="Arginine dihydrolase ArgZ/ArgE-like C-terminal second subdomain" evidence="1">
    <location>
        <begin position="144"/>
        <end position="356"/>
    </location>
</feature>
<dbReference type="eggNOG" id="COG1915">
    <property type="taxonomic scope" value="Bacteria"/>
</dbReference>
<accession>H0ULI8</accession>
<dbReference type="Pfam" id="PF21570">
    <property type="entry name" value="ArgZ-like_C_2nd"/>
    <property type="match status" value="1"/>
</dbReference>
<dbReference type="HOGENOM" id="CLU_056125_0_0_0"/>
<dbReference type="InterPro" id="IPR048963">
    <property type="entry name" value="ArgZ/ArgE-like_C_2nd"/>
</dbReference>
<organism evidence="2 3">
    <name type="scientific">Jonquetella anthropi DSM 22815</name>
    <dbReference type="NCBI Taxonomy" id="885272"/>
    <lineage>
        <taxon>Bacteria</taxon>
        <taxon>Thermotogati</taxon>
        <taxon>Synergistota</taxon>
        <taxon>Synergistia</taxon>
        <taxon>Synergistales</taxon>
        <taxon>Dethiosulfovibrionaceae</taxon>
        <taxon>Jonquetella</taxon>
    </lineage>
</organism>
<protein>
    <recommendedName>
        <fullName evidence="1">Arginine dihydrolase ArgZ/ArgE-like C-terminal second subdomain domain-containing protein</fullName>
    </recommendedName>
</protein>
<dbReference type="OrthoDB" id="5386290at2"/>
<sequence length="364" mass="40655">MLKLPIYMPPDFSEARFVEAPNASLGVVERDGISPRGYHAMSIFPEYFKVNGSWFLAEESRMDTVAVVRDEPGHEKVDVVEFRNLKAGDKVVLGRTEDGSEGIFLYTDGFREPEGREADRFAFRSGRSRETAFSIDYDRLYDVLRHEKANGGFITWVLGTSLALDREARQALERLIRAGFVNGLISGQGLVAFDLERERCGTTWGQKVFRREQNTRDNMFRVVNDVRAAGSIEAFLASSGITGGITKALVDCHVPYVLAGTIRDKLLLPGTYDNVYRAQDAMRALSRKSSTVVMASTILFTVATGNMTPSYNRFGGKIRPVYIYTVDIQEFAVNKLSDRGTLTATSLVTNSQDFVRHVARALTR</sequence>
<dbReference type="RefSeq" id="WP_008522261.1">
    <property type="nucleotide sequence ID" value="NZ_CM001376.1"/>
</dbReference>
<dbReference type="Gene3D" id="2.40.420.10">
    <property type="entry name" value="conserved putative lor/sdh protein from methanococcus maripaludis s2 domain"/>
    <property type="match status" value="1"/>
</dbReference>
<dbReference type="AlphaFoldDB" id="H0ULI8"/>
<dbReference type="EMBL" id="CM001376">
    <property type="protein sequence ID" value="EHM12453.1"/>
    <property type="molecule type" value="Genomic_DNA"/>
</dbReference>
<evidence type="ECO:0000313" key="2">
    <source>
        <dbReference type="EMBL" id="EHM12453.1"/>
    </source>
</evidence>